<evidence type="ECO:0000313" key="1">
    <source>
        <dbReference type="EMBL" id="VDK84662.1"/>
    </source>
</evidence>
<dbReference type="OMA" id="FWYSFRA"/>
<protein>
    <submittedName>
        <fullName evidence="1">Uncharacterized protein</fullName>
    </submittedName>
</protein>
<dbReference type="Pfam" id="PF03564">
    <property type="entry name" value="DUF1759"/>
    <property type="match status" value="1"/>
</dbReference>
<name>A0A3P6T9A5_LITSI</name>
<dbReference type="STRING" id="42156.A0A3P6T9A5"/>
<reference evidence="1 2" key="1">
    <citation type="submission" date="2018-08" db="EMBL/GenBank/DDBJ databases">
        <authorList>
            <person name="Laetsch R D."/>
            <person name="Stevens L."/>
            <person name="Kumar S."/>
            <person name="Blaxter L. M."/>
        </authorList>
    </citation>
    <scope>NUCLEOTIDE SEQUENCE [LARGE SCALE GENOMIC DNA]</scope>
</reference>
<dbReference type="InterPro" id="IPR005312">
    <property type="entry name" value="DUF1759"/>
</dbReference>
<organism evidence="1 2">
    <name type="scientific">Litomosoides sigmodontis</name>
    <name type="common">Filarial nematode worm</name>
    <dbReference type="NCBI Taxonomy" id="42156"/>
    <lineage>
        <taxon>Eukaryota</taxon>
        <taxon>Metazoa</taxon>
        <taxon>Ecdysozoa</taxon>
        <taxon>Nematoda</taxon>
        <taxon>Chromadorea</taxon>
        <taxon>Rhabditida</taxon>
        <taxon>Spirurina</taxon>
        <taxon>Spiruromorpha</taxon>
        <taxon>Filarioidea</taxon>
        <taxon>Onchocercidae</taxon>
        <taxon>Litomosoides</taxon>
    </lineage>
</organism>
<evidence type="ECO:0000313" key="2">
    <source>
        <dbReference type="Proteomes" id="UP000277928"/>
    </source>
</evidence>
<accession>A0A3P6T9A5</accession>
<dbReference type="Proteomes" id="UP000277928">
    <property type="component" value="Unassembled WGS sequence"/>
</dbReference>
<dbReference type="AlphaFoldDB" id="A0A3P6T9A5"/>
<keyword evidence="2" id="KW-1185">Reference proteome</keyword>
<sequence>MVNDSEGIVILISEAKGTVAVLNIHLDDREVALQQLNQRDMKGNCQPKETSSCNVTVSLPLLQLPLFSGDPKSWRKFWNTFEAAVHLQAISGIQQFNYLMSCLRKNALLAVKGYDIAPKESAYRKIRPFVNYKGFVIRRVTSNRKK</sequence>
<proteinExistence type="predicted"/>
<dbReference type="OrthoDB" id="5864015at2759"/>
<dbReference type="EMBL" id="UYRX01000625">
    <property type="protein sequence ID" value="VDK84662.1"/>
    <property type="molecule type" value="Genomic_DNA"/>
</dbReference>
<gene>
    <name evidence="1" type="ORF">NLS_LOCUS6756</name>
</gene>